<gene>
    <name evidence="1" type="ORF">HNR53_001209</name>
</gene>
<dbReference type="AlphaFoldDB" id="A0A7X0HPI4"/>
<reference evidence="1 2" key="1">
    <citation type="submission" date="2020-08" db="EMBL/GenBank/DDBJ databases">
        <title>Genomic Encyclopedia of Type Strains, Phase IV (KMG-IV): sequencing the most valuable type-strain genomes for metagenomic binning, comparative biology and taxonomic classification.</title>
        <authorList>
            <person name="Goeker M."/>
        </authorList>
    </citation>
    <scope>NUCLEOTIDE SEQUENCE [LARGE SCALE GENOMIC DNA]</scope>
    <source>
        <strain evidence="1 2">DSM 5391</strain>
    </source>
</reference>
<evidence type="ECO:0000313" key="1">
    <source>
        <dbReference type="EMBL" id="MBB6444600.1"/>
    </source>
</evidence>
<protein>
    <submittedName>
        <fullName evidence="1">Uncharacterized protein</fullName>
    </submittedName>
</protein>
<organism evidence="1 2">
    <name type="scientific">Bacillus benzoevorans</name>
    <dbReference type="NCBI Taxonomy" id="1456"/>
    <lineage>
        <taxon>Bacteria</taxon>
        <taxon>Bacillati</taxon>
        <taxon>Bacillota</taxon>
        <taxon>Bacilli</taxon>
        <taxon>Bacillales</taxon>
        <taxon>Bacillaceae</taxon>
        <taxon>Bacillus</taxon>
    </lineage>
</organism>
<keyword evidence="2" id="KW-1185">Reference proteome</keyword>
<sequence>MSKLETMEKVADMVGLNVGYVVEAATYFRNFEEAFNWIYLSEENPYRPYEQNTLIKKMAGITIEDLQDEKVNSVIEYMVYEDRHTYITDTGLAYLRIIK</sequence>
<dbReference type="RefSeq" id="WP_184523838.1">
    <property type="nucleotide sequence ID" value="NZ_JACHGK010000003.1"/>
</dbReference>
<proteinExistence type="predicted"/>
<dbReference type="Proteomes" id="UP000531594">
    <property type="component" value="Unassembled WGS sequence"/>
</dbReference>
<evidence type="ECO:0000313" key="2">
    <source>
        <dbReference type="Proteomes" id="UP000531594"/>
    </source>
</evidence>
<accession>A0A7X0HPI4</accession>
<comment type="caution">
    <text evidence="1">The sequence shown here is derived from an EMBL/GenBank/DDBJ whole genome shotgun (WGS) entry which is preliminary data.</text>
</comment>
<dbReference type="EMBL" id="JACHGK010000003">
    <property type="protein sequence ID" value="MBB6444600.1"/>
    <property type="molecule type" value="Genomic_DNA"/>
</dbReference>
<name>A0A7X0HPI4_9BACI</name>